<dbReference type="Proteomes" id="UP000002748">
    <property type="component" value="Unassembled WGS sequence"/>
</dbReference>
<accession>J6F104</accession>
<dbReference type="KEGG" id="tasa:A1Q1_02177"/>
<dbReference type="RefSeq" id="XP_014180597.1">
    <property type="nucleotide sequence ID" value="XM_014325122.1"/>
</dbReference>
<name>J6F104_TRIAS</name>
<dbReference type="AlphaFoldDB" id="J6F104"/>
<evidence type="ECO:0000313" key="3">
    <source>
        <dbReference type="Proteomes" id="UP000002748"/>
    </source>
</evidence>
<dbReference type="EMBL" id="ALBS01000190">
    <property type="protein sequence ID" value="EJT48842.1"/>
    <property type="molecule type" value="Genomic_DNA"/>
</dbReference>
<dbReference type="VEuPathDB" id="FungiDB:A1Q1_02177"/>
<gene>
    <name evidence="2" type="ORF">A1Q1_02177</name>
</gene>
<evidence type="ECO:0000256" key="1">
    <source>
        <dbReference type="SAM" id="MobiDB-lite"/>
    </source>
</evidence>
<dbReference type="GeneID" id="25985691"/>
<feature type="region of interest" description="Disordered" evidence="1">
    <location>
        <begin position="157"/>
        <end position="193"/>
    </location>
</feature>
<protein>
    <submittedName>
        <fullName evidence="2">Uncharacterized protein</fullName>
    </submittedName>
</protein>
<dbReference type="HOGENOM" id="CLU_440186_0_0_1"/>
<feature type="compositionally biased region" description="Low complexity" evidence="1">
    <location>
        <begin position="169"/>
        <end position="185"/>
    </location>
</feature>
<sequence length="621" mass="67522">MPVGTVCRCGTVITGNASVSPSLNERVCPQCGAYESQHGAPKPRHLFQGAVTPCAVCWEVIEFYAKDKGHWQGQPSSCLPGRPQICKACGHYDKKGELRPLRVVNQRRKRNGLMLLTASPASLFPPPLAADPTGYVRPAVATGAALLASLAVDSVSAAPAAPSPPPSVPRRQTSRSARSRSSSSSPVPNSMVPHWQLGRCLRQLRGHRVPRERGNLSGLRRLRGQCMVCKEHKRLVSRNRPCDDCYQDELSRFDRPKPQACAGCGRKDKVSKSTGRCLAFDGKGGFTLVHRQASLRPAARCTASSTGHSVQVWARHPRTQFDLASAWDPGLQALWRVRGAKRHPQTPSSLKGVIPTCSNCGGDIERNKRVKDHGHYQGDRSKFLPGRPQVCRRCGQYERDRGKLRPLRVINDYNGQSGIPLVAASPVMFHSPVVVVAAVPPAAAIPAAHRSDLHIVFGRQAAASDRAAHNPEHVPAIVQAEVKVAAANSQLGQAAQAYEAKRSGTAVRAAAEACSHNDKVGSNLHLNAAAHLNFRRNTPFGPPSFAAHSEEAQNPAVKRDLSNAPRFHWHCRHSLQEALHVVAQDLRRHSKTTAAFRRISLTETTFSRVPGLHSASRLLPR</sequence>
<comment type="caution">
    <text evidence="2">The sequence shown here is derived from an EMBL/GenBank/DDBJ whole genome shotgun (WGS) entry which is preliminary data.</text>
</comment>
<evidence type="ECO:0000313" key="2">
    <source>
        <dbReference type="EMBL" id="EJT48842.1"/>
    </source>
</evidence>
<reference evidence="2 3" key="1">
    <citation type="journal article" date="2012" name="Eukaryot. Cell">
        <title>Draft genome sequence of CBS 2479, the standard type strain of Trichosporon asahii.</title>
        <authorList>
            <person name="Yang R.Y."/>
            <person name="Li H.T."/>
            <person name="Zhu H."/>
            <person name="Zhou G.P."/>
            <person name="Wang M."/>
            <person name="Wang L."/>
        </authorList>
    </citation>
    <scope>NUCLEOTIDE SEQUENCE [LARGE SCALE GENOMIC DNA]</scope>
    <source>
        <strain evidence="3">ATCC 90039 / CBS 2479 / JCM 2466 / KCTC 7840 / NCYC 2677 / UAMH 7654</strain>
    </source>
</reference>
<proteinExistence type="predicted"/>
<organism evidence="2 3">
    <name type="scientific">Trichosporon asahii var. asahii (strain ATCC 90039 / CBS 2479 / JCM 2466 / KCTC 7840 / NBRC 103889/ NCYC 2677 / UAMH 7654)</name>
    <name type="common">Yeast</name>
    <dbReference type="NCBI Taxonomy" id="1186058"/>
    <lineage>
        <taxon>Eukaryota</taxon>
        <taxon>Fungi</taxon>
        <taxon>Dikarya</taxon>
        <taxon>Basidiomycota</taxon>
        <taxon>Agaricomycotina</taxon>
        <taxon>Tremellomycetes</taxon>
        <taxon>Trichosporonales</taxon>
        <taxon>Trichosporonaceae</taxon>
        <taxon>Trichosporon</taxon>
    </lineage>
</organism>